<sequence>MTVRRIASVIGLPAEYVEEYDRYHADAWPGVLDALRRHGVRNYSIFRHGDLLFSYMEYVGDDYDADMAGIAADPITQRWWSVMEPMQRPLSDRAEGEWWKTLPEVFHLD</sequence>
<organism evidence="1 2">
    <name type="scientific">Microbacterium awajiense</name>
    <dbReference type="NCBI Taxonomy" id="415214"/>
    <lineage>
        <taxon>Bacteria</taxon>
        <taxon>Bacillati</taxon>
        <taxon>Actinomycetota</taxon>
        <taxon>Actinomycetes</taxon>
        <taxon>Micrococcales</taxon>
        <taxon>Microbacteriaceae</taxon>
        <taxon>Microbacterium</taxon>
    </lineage>
</organism>
<dbReference type="EMBL" id="BAAAYU010000005">
    <property type="protein sequence ID" value="GAA3634675.1"/>
    <property type="molecule type" value="Genomic_DNA"/>
</dbReference>
<reference evidence="2" key="1">
    <citation type="journal article" date="2019" name="Int. J. Syst. Evol. Microbiol.">
        <title>The Global Catalogue of Microorganisms (GCM) 10K type strain sequencing project: providing services to taxonomists for standard genome sequencing and annotation.</title>
        <authorList>
            <consortium name="The Broad Institute Genomics Platform"/>
            <consortium name="The Broad Institute Genome Sequencing Center for Infectious Disease"/>
            <person name="Wu L."/>
            <person name="Ma J."/>
        </authorList>
    </citation>
    <scope>NUCLEOTIDE SEQUENCE [LARGE SCALE GENOMIC DNA]</scope>
    <source>
        <strain evidence="2">JCM 16544</strain>
    </source>
</reference>
<dbReference type="PANTHER" id="PTHR34389:SF2">
    <property type="entry name" value="L-RHAMNOSE MUTAROTASE"/>
    <property type="match status" value="1"/>
</dbReference>
<dbReference type="Gene3D" id="3.30.70.100">
    <property type="match status" value="1"/>
</dbReference>
<proteinExistence type="predicted"/>
<dbReference type="SUPFAM" id="SSF54909">
    <property type="entry name" value="Dimeric alpha+beta barrel"/>
    <property type="match status" value="1"/>
</dbReference>
<dbReference type="PANTHER" id="PTHR34389">
    <property type="entry name" value="L-RHAMNOSE MUTAROTASE"/>
    <property type="match status" value="1"/>
</dbReference>
<dbReference type="InterPro" id="IPR011008">
    <property type="entry name" value="Dimeric_a/b-barrel"/>
</dbReference>
<comment type="caution">
    <text evidence="1">The sequence shown here is derived from an EMBL/GenBank/DDBJ whole genome shotgun (WGS) entry which is preliminary data.</text>
</comment>
<evidence type="ECO:0000313" key="1">
    <source>
        <dbReference type="EMBL" id="GAA3634675.1"/>
    </source>
</evidence>
<gene>
    <name evidence="1" type="ORF">GCM10022200_17380</name>
</gene>
<protein>
    <submittedName>
        <fullName evidence="1">L-rhamnose mutarotase</fullName>
    </submittedName>
</protein>
<evidence type="ECO:0000313" key="2">
    <source>
        <dbReference type="Proteomes" id="UP001501697"/>
    </source>
</evidence>
<dbReference type="Proteomes" id="UP001501697">
    <property type="component" value="Unassembled WGS sequence"/>
</dbReference>
<dbReference type="InterPro" id="IPR008000">
    <property type="entry name" value="Rham/fucose_mutarotase"/>
</dbReference>
<dbReference type="Pfam" id="PF05336">
    <property type="entry name" value="rhaM"/>
    <property type="match status" value="1"/>
</dbReference>
<keyword evidence="2" id="KW-1185">Reference proteome</keyword>
<name>A0ABP7AK67_9MICO</name>
<dbReference type="RefSeq" id="WP_344737606.1">
    <property type="nucleotide sequence ID" value="NZ_BAAAYU010000005.1"/>
</dbReference>
<accession>A0ABP7AK67</accession>